<dbReference type="Pfam" id="PF00625">
    <property type="entry name" value="Guanylate_kin"/>
    <property type="match status" value="1"/>
</dbReference>
<keyword evidence="6 10" id="KW-0418">Kinase</keyword>
<reference evidence="11" key="1">
    <citation type="journal article" date="2018" name="Nat. Microbiol.">
        <title>Leveraging single-cell genomics to expand the fungal tree of life.</title>
        <authorList>
            <person name="Ahrendt S.R."/>
            <person name="Quandt C.A."/>
            <person name="Ciobanu D."/>
            <person name="Clum A."/>
            <person name="Salamov A."/>
            <person name="Andreopoulos B."/>
            <person name="Cheng J.F."/>
            <person name="Woyke T."/>
            <person name="Pelin A."/>
            <person name="Henrissat B."/>
            <person name="Reynolds N.K."/>
            <person name="Benny G.L."/>
            <person name="Smith M.E."/>
            <person name="James T.Y."/>
            <person name="Grigoriev I.V."/>
        </authorList>
    </citation>
    <scope>NUCLEOTIDE SEQUENCE [LARGE SCALE GENOMIC DNA]</scope>
    <source>
        <strain evidence="11">RSA 1356</strain>
    </source>
</reference>
<dbReference type="FunFam" id="3.40.50.300:FF:000776">
    <property type="entry name" value="Guanylate kinase 2"/>
    <property type="match status" value="1"/>
</dbReference>
<comment type="similarity">
    <text evidence="1">Belongs to the guanylate kinase family.</text>
</comment>
<evidence type="ECO:0000259" key="9">
    <source>
        <dbReference type="PROSITE" id="PS50052"/>
    </source>
</evidence>
<dbReference type="InterPro" id="IPR017665">
    <property type="entry name" value="Guanylate_kinase"/>
</dbReference>
<dbReference type="InterPro" id="IPR008145">
    <property type="entry name" value="GK/Ca_channel_bsu"/>
</dbReference>
<keyword evidence="7" id="KW-0067">ATP-binding</keyword>
<proteinExistence type="inferred from homology"/>
<dbReference type="EMBL" id="KZ992480">
    <property type="protein sequence ID" value="RKP09919.1"/>
    <property type="molecule type" value="Genomic_DNA"/>
</dbReference>
<dbReference type="HAMAP" id="MF_00328">
    <property type="entry name" value="Guanylate_kinase"/>
    <property type="match status" value="1"/>
</dbReference>
<dbReference type="GO" id="GO:0005524">
    <property type="term" value="F:ATP binding"/>
    <property type="evidence" value="ECO:0007669"/>
    <property type="project" value="UniProtKB-KW"/>
</dbReference>
<evidence type="ECO:0000256" key="4">
    <source>
        <dbReference type="ARBA" id="ARBA00022679"/>
    </source>
</evidence>
<dbReference type="SUPFAM" id="SSF52540">
    <property type="entry name" value="P-loop containing nucleoside triphosphate hydrolases"/>
    <property type="match status" value="1"/>
</dbReference>
<protein>
    <recommendedName>
        <fullName evidence="3">Guanylate kinase</fullName>
        <ecNumber evidence="2">2.7.4.8</ecNumber>
    </recommendedName>
    <alternativeName>
        <fullName evidence="8">GMP kinase</fullName>
    </alternativeName>
</protein>
<dbReference type="InterPro" id="IPR027417">
    <property type="entry name" value="P-loop_NTPase"/>
</dbReference>
<dbReference type="NCBIfam" id="TIGR03263">
    <property type="entry name" value="guanyl_kin"/>
    <property type="match status" value="1"/>
</dbReference>
<dbReference type="AlphaFoldDB" id="A0A4V1IX59"/>
<dbReference type="InterPro" id="IPR020590">
    <property type="entry name" value="Guanylate_kinase_CS"/>
</dbReference>
<dbReference type="GO" id="GO:0005829">
    <property type="term" value="C:cytosol"/>
    <property type="evidence" value="ECO:0007669"/>
    <property type="project" value="TreeGrafter"/>
</dbReference>
<dbReference type="PROSITE" id="PS00856">
    <property type="entry name" value="GUANYLATE_KINASE_1"/>
    <property type="match status" value="1"/>
</dbReference>
<dbReference type="OrthoDB" id="6334211at2759"/>
<evidence type="ECO:0000256" key="5">
    <source>
        <dbReference type="ARBA" id="ARBA00022741"/>
    </source>
</evidence>
<dbReference type="Proteomes" id="UP000271241">
    <property type="component" value="Unassembled WGS sequence"/>
</dbReference>
<sequence length="190" mass="21232">MSIKRPIVISGPSGAGKSTLLKRLFAEFPDRFGFSVSHTTRKPRPGEEDGVHYNFVDREQMVKEVADGKFIESAEFSGNMYGTSIAAVDAVTASGRQCILDIDLQGVLSVKRTPLNARFVFLSPPSVEELERRLRARGTETEESLAKRLETARREIEYAKEHPDTHDATVVNDELDKAYVDLRTFVLAED</sequence>
<keyword evidence="5" id="KW-0547">Nucleotide-binding</keyword>
<dbReference type="EC" id="2.7.4.8" evidence="2"/>
<evidence type="ECO:0000256" key="1">
    <source>
        <dbReference type="ARBA" id="ARBA00005790"/>
    </source>
</evidence>
<keyword evidence="4" id="KW-0808">Transferase</keyword>
<feature type="domain" description="Guanylate kinase-like" evidence="9">
    <location>
        <begin position="4"/>
        <end position="187"/>
    </location>
</feature>
<evidence type="ECO:0000256" key="2">
    <source>
        <dbReference type="ARBA" id="ARBA00012961"/>
    </source>
</evidence>
<dbReference type="InterPro" id="IPR008144">
    <property type="entry name" value="Guanylate_kin-like_dom"/>
</dbReference>
<evidence type="ECO:0000313" key="11">
    <source>
        <dbReference type="Proteomes" id="UP000271241"/>
    </source>
</evidence>
<accession>A0A4V1IX59</accession>
<dbReference type="GO" id="GO:0004385">
    <property type="term" value="F:GMP kinase activity"/>
    <property type="evidence" value="ECO:0007669"/>
    <property type="project" value="UniProtKB-EC"/>
</dbReference>
<evidence type="ECO:0000256" key="6">
    <source>
        <dbReference type="ARBA" id="ARBA00022777"/>
    </source>
</evidence>
<gene>
    <name evidence="10" type="ORF">THASP1DRAFT_28283</name>
</gene>
<evidence type="ECO:0000313" key="10">
    <source>
        <dbReference type="EMBL" id="RKP09919.1"/>
    </source>
</evidence>
<dbReference type="CDD" id="cd00071">
    <property type="entry name" value="GMPK"/>
    <property type="match status" value="1"/>
</dbReference>
<organism evidence="10 11">
    <name type="scientific">Thamnocephalis sphaerospora</name>
    <dbReference type="NCBI Taxonomy" id="78915"/>
    <lineage>
        <taxon>Eukaryota</taxon>
        <taxon>Fungi</taxon>
        <taxon>Fungi incertae sedis</taxon>
        <taxon>Zoopagomycota</taxon>
        <taxon>Zoopagomycotina</taxon>
        <taxon>Zoopagomycetes</taxon>
        <taxon>Zoopagales</taxon>
        <taxon>Sigmoideomycetaceae</taxon>
        <taxon>Thamnocephalis</taxon>
    </lineage>
</organism>
<keyword evidence="11" id="KW-1185">Reference proteome</keyword>
<dbReference type="PROSITE" id="PS50052">
    <property type="entry name" value="GUANYLATE_KINASE_2"/>
    <property type="match status" value="1"/>
</dbReference>
<evidence type="ECO:0000256" key="8">
    <source>
        <dbReference type="ARBA" id="ARBA00030128"/>
    </source>
</evidence>
<evidence type="ECO:0000256" key="7">
    <source>
        <dbReference type="ARBA" id="ARBA00022840"/>
    </source>
</evidence>
<dbReference type="SMART" id="SM00072">
    <property type="entry name" value="GuKc"/>
    <property type="match status" value="1"/>
</dbReference>
<name>A0A4V1IX59_9FUNG</name>
<dbReference type="STRING" id="78915.A0A4V1IX59"/>
<dbReference type="PANTHER" id="PTHR23117:SF13">
    <property type="entry name" value="GUANYLATE KINASE"/>
    <property type="match status" value="1"/>
</dbReference>
<dbReference type="Gene3D" id="3.40.50.300">
    <property type="entry name" value="P-loop containing nucleotide triphosphate hydrolases"/>
    <property type="match status" value="1"/>
</dbReference>
<evidence type="ECO:0000256" key="3">
    <source>
        <dbReference type="ARBA" id="ARBA00016296"/>
    </source>
</evidence>
<dbReference type="PANTHER" id="PTHR23117">
    <property type="entry name" value="GUANYLATE KINASE-RELATED"/>
    <property type="match status" value="1"/>
</dbReference>